<dbReference type="Proteomes" id="UP000323707">
    <property type="component" value="Unassembled WGS sequence"/>
</dbReference>
<dbReference type="RefSeq" id="WP_150336571.1">
    <property type="nucleotide sequence ID" value="NZ_JAERIX010000056.1"/>
</dbReference>
<reference evidence="2 3" key="1">
    <citation type="submission" date="2019-09" db="EMBL/GenBank/DDBJ databases">
        <title>Draft genome sequence of various Type strains from the CCUG.</title>
        <authorList>
            <person name="Pineiro-Iglesias B."/>
            <person name="Tunovic T."/>
            <person name="Unosson C."/>
            <person name="Inganas E."/>
            <person name="Ohlen M."/>
            <person name="Cardew S."/>
            <person name="Jensie-Markopoulos S."/>
            <person name="Salva-Serra F."/>
            <person name="Jaen-Luchoro D."/>
            <person name="Karlsson R."/>
            <person name="Svensson-Stadler L."/>
            <person name="Chun J."/>
            <person name="Moore E."/>
        </authorList>
    </citation>
    <scope>NUCLEOTIDE SEQUENCE [LARGE SCALE GENOMIC DNA]</scope>
    <source>
        <strain evidence="2 3">CCUG 32756T</strain>
    </source>
</reference>
<accession>A0A5M9QSB7</accession>
<evidence type="ECO:0000313" key="2">
    <source>
        <dbReference type="EMBL" id="KAA8711483.1"/>
    </source>
</evidence>
<evidence type="ECO:0000256" key="1">
    <source>
        <dbReference type="SAM" id="Coils"/>
    </source>
</evidence>
<proteinExistence type="predicted"/>
<dbReference type="EMBL" id="VXKE01000001">
    <property type="protein sequence ID" value="KAA8711483.1"/>
    <property type="molecule type" value="Genomic_DNA"/>
</dbReference>
<keyword evidence="1" id="KW-0175">Coiled coil</keyword>
<comment type="caution">
    <text evidence="2">The sequence shown here is derived from an EMBL/GenBank/DDBJ whole genome shotgun (WGS) entry which is preliminary data.</text>
</comment>
<organism evidence="2 3">
    <name type="scientific">Helicobacter canis</name>
    <dbReference type="NCBI Taxonomy" id="29419"/>
    <lineage>
        <taxon>Bacteria</taxon>
        <taxon>Pseudomonadati</taxon>
        <taxon>Campylobacterota</taxon>
        <taxon>Epsilonproteobacteria</taxon>
        <taxon>Campylobacterales</taxon>
        <taxon>Helicobacteraceae</taxon>
        <taxon>Helicobacter</taxon>
    </lineage>
</organism>
<dbReference type="AlphaFoldDB" id="A0A5M9QSB7"/>
<evidence type="ECO:0000313" key="3">
    <source>
        <dbReference type="Proteomes" id="UP000323707"/>
    </source>
</evidence>
<name>A0A5M9QSB7_9HELI</name>
<sequence length="485" mass="55936">MNQGLYLESINIMTKEFLAQKNFDDFIASLQPAFAELLKRNEVEKDTIRKAIMDFMAQRGMKALVLFGVNGITIKCSIINREKNAYIDFLVRFLDEQHYVERLKSGDNSCLKEIFLSLQDIKPPNDAFTKDIVRGALKKVLGLSDRDGLFFHDVEPLVKNFNFELVQNNAQIREMKKSTHKESLLDEATKLRINQALKDTNMELLCKQITQELITSKLMSMNPMDFLGAFSFLYIQSLAKQLEGIMGTSFSARILNCYCAESYRDNREHIYEEIAHEVLHSLDSGDTKAREFVGFFDGSKKIFNGRAFYVPVIEDVDSKIWGLSDIEFILHSERDINQAIQKHRQNIADAQKRLIAIEQETRINNEAIQEKQEQIHTLSQEYEDKKLQSQAYEKADIETRNAMTKIINSLLQKKIQTLDSIAILKSKNTTLQEEKYAMQNTQKNAQAEIAIITRENKHSIHRFANLLHALKLCIQTLITELDNYA</sequence>
<gene>
    <name evidence="2" type="ORF">F4V45_00450</name>
</gene>
<feature type="coiled-coil region" evidence="1">
    <location>
        <begin position="333"/>
        <end position="388"/>
    </location>
</feature>
<protein>
    <submittedName>
        <fullName evidence="2">Uncharacterized protein</fullName>
    </submittedName>
</protein>